<dbReference type="InterPro" id="IPR051579">
    <property type="entry name" value="DDR_Transcriptional_Reg"/>
</dbReference>
<dbReference type="GO" id="GO:0006974">
    <property type="term" value="P:DNA damage response"/>
    <property type="evidence" value="ECO:0007669"/>
    <property type="project" value="UniProtKB-KW"/>
</dbReference>
<dbReference type="SMART" id="SM00292">
    <property type="entry name" value="BRCT"/>
    <property type="match status" value="1"/>
</dbReference>
<dbReference type="Pfam" id="PF16589">
    <property type="entry name" value="BRCT_2"/>
    <property type="match status" value="1"/>
</dbReference>
<protein>
    <recommendedName>
        <fullName evidence="5">BRCT domain-containing protein</fullName>
    </recommendedName>
</protein>
<dbReference type="PANTHER" id="PTHR23196">
    <property type="entry name" value="PAX TRANSCRIPTION ACTIVATION DOMAIN INTERACTING PROTEIN"/>
    <property type="match status" value="1"/>
</dbReference>
<feature type="region of interest" description="Disordered" evidence="4">
    <location>
        <begin position="497"/>
        <end position="562"/>
    </location>
</feature>
<comment type="subcellular location">
    <subcellularLocation>
        <location evidence="1">Nucleus</location>
    </subcellularLocation>
</comment>
<feature type="compositionally biased region" description="Basic and acidic residues" evidence="4">
    <location>
        <begin position="841"/>
        <end position="852"/>
    </location>
</feature>
<dbReference type="Proteomes" id="UP000027138">
    <property type="component" value="Unassembled WGS sequence"/>
</dbReference>
<dbReference type="PANTHER" id="PTHR23196:SF1">
    <property type="entry name" value="PAX-INTERACTING PROTEIN 1"/>
    <property type="match status" value="1"/>
</dbReference>
<dbReference type="AlphaFoldDB" id="A0A067KUZ0"/>
<feature type="compositionally biased region" description="Polar residues" evidence="4">
    <location>
        <begin position="784"/>
        <end position="796"/>
    </location>
</feature>
<evidence type="ECO:0000256" key="4">
    <source>
        <dbReference type="SAM" id="MobiDB-lite"/>
    </source>
</evidence>
<dbReference type="GO" id="GO:0005634">
    <property type="term" value="C:nucleus"/>
    <property type="evidence" value="ECO:0007669"/>
    <property type="project" value="UniProtKB-SubCell"/>
</dbReference>
<dbReference type="PROSITE" id="PS50172">
    <property type="entry name" value="BRCT"/>
    <property type="match status" value="1"/>
</dbReference>
<dbReference type="SUPFAM" id="SSF52113">
    <property type="entry name" value="BRCT domain"/>
    <property type="match status" value="1"/>
</dbReference>
<dbReference type="InterPro" id="IPR036420">
    <property type="entry name" value="BRCT_dom_sf"/>
</dbReference>
<dbReference type="STRING" id="180498.A0A067KUZ0"/>
<organism evidence="6 7">
    <name type="scientific">Jatropha curcas</name>
    <name type="common">Barbados nut</name>
    <dbReference type="NCBI Taxonomy" id="180498"/>
    <lineage>
        <taxon>Eukaryota</taxon>
        <taxon>Viridiplantae</taxon>
        <taxon>Streptophyta</taxon>
        <taxon>Embryophyta</taxon>
        <taxon>Tracheophyta</taxon>
        <taxon>Spermatophyta</taxon>
        <taxon>Magnoliopsida</taxon>
        <taxon>eudicotyledons</taxon>
        <taxon>Gunneridae</taxon>
        <taxon>Pentapetalae</taxon>
        <taxon>rosids</taxon>
        <taxon>fabids</taxon>
        <taxon>Malpighiales</taxon>
        <taxon>Euphorbiaceae</taxon>
        <taxon>Crotonoideae</taxon>
        <taxon>Jatropheae</taxon>
        <taxon>Jatropha</taxon>
    </lineage>
</organism>
<gene>
    <name evidence="6" type="ORF">JCGZ_02034</name>
</gene>
<dbReference type="Gene3D" id="3.40.50.10190">
    <property type="entry name" value="BRCT domain"/>
    <property type="match status" value="2"/>
</dbReference>
<evidence type="ECO:0000256" key="1">
    <source>
        <dbReference type="ARBA" id="ARBA00004123"/>
    </source>
</evidence>
<dbReference type="InterPro" id="IPR001357">
    <property type="entry name" value="BRCT_dom"/>
</dbReference>
<feature type="compositionally biased region" description="Polar residues" evidence="4">
    <location>
        <begin position="709"/>
        <end position="719"/>
    </location>
</feature>
<name>A0A067KUZ0_JATCU</name>
<evidence type="ECO:0000259" key="5">
    <source>
        <dbReference type="PROSITE" id="PS50172"/>
    </source>
</evidence>
<evidence type="ECO:0000313" key="6">
    <source>
        <dbReference type="EMBL" id="KDP40036.1"/>
    </source>
</evidence>
<evidence type="ECO:0000256" key="3">
    <source>
        <dbReference type="ARBA" id="ARBA00023242"/>
    </source>
</evidence>
<proteinExistence type="predicted"/>
<dbReference type="EMBL" id="KK914334">
    <property type="protein sequence ID" value="KDP40036.1"/>
    <property type="molecule type" value="Genomic_DNA"/>
</dbReference>
<keyword evidence="7" id="KW-1185">Reference proteome</keyword>
<dbReference type="OrthoDB" id="342264at2759"/>
<feature type="compositionally biased region" description="Polar residues" evidence="4">
    <location>
        <begin position="742"/>
        <end position="752"/>
    </location>
</feature>
<feature type="region of interest" description="Disordered" evidence="4">
    <location>
        <begin position="709"/>
        <end position="852"/>
    </location>
</feature>
<reference evidence="6 7" key="1">
    <citation type="journal article" date="2014" name="PLoS ONE">
        <title>Global Analysis of Gene Expression Profiles in Physic Nut (Jatropha curcas L.) Seedlings Exposed to Salt Stress.</title>
        <authorList>
            <person name="Zhang L."/>
            <person name="Zhang C."/>
            <person name="Wu P."/>
            <person name="Chen Y."/>
            <person name="Li M."/>
            <person name="Jiang H."/>
            <person name="Wu G."/>
        </authorList>
    </citation>
    <scope>NUCLEOTIDE SEQUENCE [LARGE SCALE GENOMIC DNA]</scope>
    <source>
        <strain evidence="7">cv. GZQX0401</strain>
        <tissue evidence="6">Young leaves</tissue>
    </source>
</reference>
<keyword evidence="2" id="KW-0227">DNA damage</keyword>
<dbReference type="CDD" id="cd18432">
    <property type="entry name" value="BRCT_PAXIP1_rpt6_like"/>
    <property type="match status" value="1"/>
</dbReference>
<feature type="region of interest" description="Disordered" evidence="4">
    <location>
        <begin position="70"/>
        <end position="98"/>
    </location>
</feature>
<sequence>MFPSSLPDEKGGDANEVNWVQNTVPFDDTVPVEDAFETQVDFGGETQVLDDPDYLIDHMDTQLMDEIYSDGEGTDKTEVLSDSDELSDDESQKRGKCESVDGGITCRASLEHKESVSVEQPNENCSSSFNVSAQIPRVQVGQEPKSGSVPRFTSVRAASFRASGLLARKIALNGTNNKSCPLLPNKKQSEGYFVQNNWSRTEDWEEVDRTCDAERYKVKMKESINASKGKIGCSTARKLFVEDNFVENGLTSNSDDTIGANENLEVLTCDDELAGLSYIDSQEPGELSQANALACVQKLIEENKALFDNELALGKNSKGKSNPTSTSKGLQILAKKTIDRGTNEKRGIFDWDDGREDEGGGDIFCRRKEEFFGSGNLRQRSFMKTQKAKRNQLEGYRGNKGQSDVENEIIVQSDSKVMLHGLELNDKTDPAAEMNVRKNLVNEFEEQSNIATSAVQLEADLVGKDIAEVLNVGLDTQMAAEAMEALFYADATANSNANDVPGNYKDSQKGFVGRKGKKSSYSKQQSSEKDCGIGVATRQTKNTKRIETRSSKRLSISSKQHSENIRNECDMDIVITRRKRARSDAEGLLNKGIKRAKIMPSKLAKRPTDGHHETALTGSCTVEKQNLPEEPAMCTPIAHRTRQSLIASQNRRENVSSSGCGEETTSQMEIGAQEQNKEGASVENAQVLDAKGKSSELVSRKSEELETFQSTFTTMNNGISCPRRRRSSRRPSGQLKELDNVDAQSKPSNQQGKIGESGSAHKRTWGNAKISSIADLNTKRKRQSSIAVCQESSPQSGDKLGSGDAALEPTSDENSKKISRGKIGAKEVKLHNRKNNASPSAKHEAKENSDNLPKEVIEVSKSSCTSPANCMTPVNAASPVCIGNEYFKQSCKKNLSSSRLTREISSLCSTEREPISPTISPPKDLRKRRDLADVRVLFSHHLDEDKIKQLRKIVDRLKVSMATSITDATHFITDKFVRTRNMLEAIASGKPVVTHLWLENVGRAKYYIDEQKYILRDTKKEKEIGFNMPVSLSHARQHPLLQGRRVFVTPNTKPGKEIISGLVKAVCGQAMERVGRSALKDDTIPEDLLVLSCEEDYEVCVPFLEKGAAVYSSELLLNGIITQKLEYERHQLFVDHVKRTRSTIWLKKGGDNFIPVSKQK</sequence>
<accession>A0A067KUZ0</accession>
<evidence type="ECO:0000313" key="7">
    <source>
        <dbReference type="Proteomes" id="UP000027138"/>
    </source>
</evidence>
<keyword evidence="3" id="KW-0539">Nucleus</keyword>
<feature type="domain" description="BRCT" evidence="5">
    <location>
        <begin position="926"/>
        <end position="1015"/>
    </location>
</feature>
<dbReference type="CDD" id="cd17744">
    <property type="entry name" value="BRCT_MDC1_rpt1"/>
    <property type="match status" value="1"/>
</dbReference>
<feature type="region of interest" description="Disordered" evidence="4">
    <location>
        <begin position="647"/>
        <end position="666"/>
    </location>
</feature>
<evidence type="ECO:0000256" key="2">
    <source>
        <dbReference type="ARBA" id="ARBA00022763"/>
    </source>
</evidence>